<evidence type="ECO:0000313" key="2">
    <source>
        <dbReference type="Proteomes" id="UP000694548"/>
    </source>
</evidence>
<reference evidence="1" key="1">
    <citation type="submission" date="2014-08" db="EMBL/GenBank/DDBJ databases">
        <authorList>
            <person name="Senf B."/>
            <person name="Petzold A."/>
            <person name="Downie B.R."/>
            <person name="Koch P."/>
            <person name="Platzer M."/>
        </authorList>
    </citation>
    <scope>NUCLEOTIDE SEQUENCE [LARGE SCALE GENOMIC DNA]</scope>
    <source>
        <strain evidence="1">GRZ</strain>
    </source>
</reference>
<evidence type="ECO:0000313" key="1">
    <source>
        <dbReference type="Ensembl" id="ENSNFUP00015005355.1"/>
    </source>
</evidence>
<dbReference type="Ensembl" id="ENSNFUT00015005644.1">
    <property type="protein sequence ID" value="ENSNFUP00015005355.1"/>
    <property type="gene ID" value="ENSNFUG00015002683.1"/>
</dbReference>
<dbReference type="AlphaFoldDB" id="A0A8C6KJW1"/>
<organism evidence="1 2">
    <name type="scientific">Nothobranchius furzeri</name>
    <name type="common">Turquoise killifish</name>
    <dbReference type="NCBI Taxonomy" id="105023"/>
    <lineage>
        <taxon>Eukaryota</taxon>
        <taxon>Metazoa</taxon>
        <taxon>Chordata</taxon>
        <taxon>Craniata</taxon>
        <taxon>Vertebrata</taxon>
        <taxon>Euteleostomi</taxon>
        <taxon>Actinopterygii</taxon>
        <taxon>Neopterygii</taxon>
        <taxon>Teleostei</taxon>
        <taxon>Neoteleostei</taxon>
        <taxon>Acanthomorphata</taxon>
        <taxon>Ovalentaria</taxon>
        <taxon>Atherinomorphae</taxon>
        <taxon>Cyprinodontiformes</taxon>
        <taxon>Nothobranchiidae</taxon>
        <taxon>Nothobranchius</taxon>
    </lineage>
</organism>
<dbReference type="GeneTree" id="ENSGT00940000177056"/>
<proteinExistence type="predicted"/>
<reference evidence="1" key="3">
    <citation type="submission" date="2025-09" db="UniProtKB">
        <authorList>
            <consortium name="Ensembl"/>
        </authorList>
    </citation>
    <scope>IDENTIFICATION</scope>
</reference>
<protein>
    <submittedName>
        <fullName evidence="1">Uncharacterized protein</fullName>
    </submittedName>
</protein>
<name>A0A8C6KJW1_NOTFU</name>
<accession>A0A8C6KJW1</accession>
<sequence length="86" mass="9858">AHPLSYGFGCDWMITIKSKANLDTSRSAFPNSIRHGGTRRVDHGHEADKAKVVRLEVHIIRVEGKTFGVLIFWQEQVTEAWREKQI</sequence>
<reference evidence="1" key="2">
    <citation type="submission" date="2025-08" db="UniProtKB">
        <authorList>
            <consortium name="Ensembl"/>
        </authorList>
    </citation>
    <scope>IDENTIFICATION</scope>
</reference>
<keyword evidence="2" id="KW-1185">Reference proteome</keyword>
<dbReference type="Proteomes" id="UP000694548">
    <property type="component" value="Chromosome sgr05"/>
</dbReference>